<dbReference type="Pfam" id="PF07717">
    <property type="entry name" value="OB_NTP_bind"/>
    <property type="match status" value="1"/>
</dbReference>
<evidence type="ECO:0000256" key="1">
    <source>
        <dbReference type="ARBA" id="ARBA00022741"/>
    </source>
</evidence>
<evidence type="ECO:0000256" key="3">
    <source>
        <dbReference type="SAM" id="MobiDB-lite"/>
    </source>
</evidence>
<dbReference type="InterPro" id="IPR007502">
    <property type="entry name" value="Helicase-assoc_dom"/>
</dbReference>
<keyword evidence="4" id="KW-0732">Signal</keyword>
<gene>
    <name evidence="6" type="ORF">RIMI_LOCUS3580448</name>
</gene>
<comment type="caution">
    <text evidence="6">The sequence shown here is derived from an EMBL/GenBank/DDBJ whole genome shotgun (WGS) entry which is preliminary data.</text>
</comment>
<dbReference type="Gene3D" id="1.20.120.1080">
    <property type="match status" value="1"/>
</dbReference>
<dbReference type="PANTHER" id="PTHR18934:SF88">
    <property type="entry name" value="PRE-MRNA-SPLICING FACTOR ATP-DEPENDENT RNA HELICASE DHX32-RELATED"/>
    <property type="match status" value="1"/>
</dbReference>
<keyword evidence="1" id="KW-0547">Nucleotide-binding</keyword>
<feature type="signal peptide" evidence="4">
    <location>
        <begin position="1"/>
        <end position="23"/>
    </location>
</feature>
<dbReference type="InterPro" id="IPR011709">
    <property type="entry name" value="DEAD-box_helicase_OB_fold"/>
</dbReference>
<accession>A0ABN9L210</accession>
<feature type="domain" description="Helicase-associated" evidence="5">
    <location>
        <begin position="30"/>
        <end position="121"/>
    </location>
</feature>
<dbReference type="Proteomes" id="UP001176940">
    <property type="component" value="Unassembled WGS sequence"/>
</dbReference>
<dbReference type="PANTHER" id="PTHR18934">
    <property type="entry name" value="ATP-DEPENDENT RNA HELICASE"/>
    <property type="match status" value="1"/>
</dbReference>
<keyword evidence="2" id="KW-0067">ATP-binding</keyword>
<feature type="chain" id="PRO_5046142145" description="Helicase-associated domain-containing protein" evidence="4">
    <location>
        <begin position="24"/>
        <end position="344"/>
    </location>
</feature>
<dbReference type="InterPro" id="IPR048333">
    <property type="entry name" value="HA2_WH"/>
</dbReference>
<dbReference type="InterPro" id="IPR027417">
    <property type="entry name" value="P-loop_NTPase"/>
</dbReference>
<dbReference type="SUPFAM" id="SSF52540">
    <property type="entry name" value="P-loop containing nucleoside triphosphate hydrolases"/>
    <property type="match status" value="1"/>
</dbReference>
<dbReference type="Pfam" id="PF21010">
    <property type="entry name" value="HA2_C"/>
    <property type="match status" value="1"/>
</dbReference>
<evidence type="ECO:0000259" key="5">
    <source>
        <dbReference type="SMART" id="SM00847"/>
    </source>
</evidence>
<name>A0ABN9L210_9NEOB</name>
<evidence type="ECO:0000313" key="6">
    <source>
        <dbReference type="EMBL" id="CAJ0928855.1"/>
    </source>
</evidence>
<dbReference type="EMBL" id="CAUEEQ010005446">
    <property type="protein sequence ID" value="CAJ0928855.1"/>
    <property type="molecule type" value="Genomic_DNA"/>
</dbReference>
<reference evidence="6" key="1">
    <citation type="submission" date="2023-07" db="EMBL/GenBank/DDBJ databases">
        <authorList>
            <person name="Stuckert A."/>
        </authorList>
    </citation>
    <scope>NUCLEOTIDE SEQUENCE</scope>
</reference>
<feature type="compositionally biased region" description="Acidic residues" evidence="3">
    <location>
        <begin position="323"/>
        <end position="336"/>
    </location>
</feature>
<sequence>MLPPPPSANSIILLIVITISVLADPESLMQALEDLDYLAALDNDGNLSEFGIIMSEFPLDPQLSKSILAACEFDCVDEMLTLTAMVTAPNCFLDSVSEADVTKQSNRKKFLHPAGDHFTLLNLYKEYEQMKTSNASQYDIERWCQDHLLNYTALEMACVIRSELLDIMKRIELPVSEPAFGSDENVLNVKKSLLSGYFMQIARDVDGLGNYIMLTHKQVGQLHPDSGYCLNHNVPEWVLFHEFSVADRSCIRIASEISPHLYGSHHTLTCLFFCAMDSVAVSFALMFMQLAPQYYFSNLPPSESKELLQEALDSASTIPSSPDPEDDGETDEEENTPEQRCNIQ</sequence>
<keyword evidence="7" id="KW-1185">Reference proteome</keyword>
<evidence type="ECO:0000256" key="4">
    <source>
        <dbReference type="SAM" id="SignalP"/>
    </source>
</evidence>
<evidence type="ECO:0000256" key="2">
    <source>
        <dbReference type="ARBA" id="ARBA00022840"/>
    </source>
</evidence>
<protein>
    <recommendedName>
        <fullName evidence="5">Helicase-associated domain-containing protein</fullName>
    </recommendedName>
</protein>
<proteinExistence type="predicted"/>
<organism evidence="6 7">
    <name type="scientific">Ranitomeya imitator</name>
    <name type="common">mimic poison frog</name>
    <dbReference type="NCBI Taxonomy" id="111125"/>
    <lineage>
        <taxon>Eukaryota</taxon>
        <taxon>Metazoa</taxon>
        <taxon>Chordata</taxon>
        <taxon>Craniata</taxon>
        <taxon>Vertebrata</taxon>
        <taxon>Euteleostomi</taxon>
        <taxon>Amphibia</taxon>
        <taxon>Batrachia</taxon>
        <taxon>Anura</taxon>
        <taxon>Neobatrachia</taxon>
        <taxon>Hyloidea</taxon>
        <taxon>Dendrobatidae</taxon>
        <taxon>Dendrobatinae</taxon>
        <taxon>Ranitomeya</taxon>
    </lineage>
</organism>
<feature type="region of interest" description="Disordered" evidence="3">
    <location>
        <begin position="306"/>
        <end position="344"/>
    </location>
</feature>
<dbReference type="SMART" id="SM00847">
    <property type="entry name" value="HA2"/>
    <property type="match status" value="1"/>
</dbReference>
<dbReference type="Pfam" id="PF04408">
    <property type="entry name" value="WHD_HA2"/>
    <property type="match status" value="1"/>
</dbReference>
<evidence type="ECO:0000313" key="7">
    <source>
        <dbReference type="Proteomes" id="UP001176940"/>
    </source>
</evidence>